<keyword evidence="1" id="KW-0812">Transmembrane</keyword>
<accession>A0ABZ0TWT0</accession>
<keyword evidence="3" id="KW-1185">Reference proteome</keyword>
<name>A0ABZ0TWT0_9SPHI</name>
<proteinExistence type="predicted"/>
<reference evidence="2 3" key="1">
    <citation type="submission" date="2023-11" db="EMBL/GenBank/DDBJ databases">
        <title>Analysis of the Genomes of Mucilaginibacter gossypii cycad 4 and M. sabulilitoris SNA2: microbes with the potential for plant growth promotion.</title>
        <authorList>
            <person name="Hirsch A.M."/>
            <person name="Humm E."/>
            <person name="Rubbi M."/>
            <person name="Del Vecchio G."/>
            <person name="Ha S.M."/>
            <person name="Pellegrini M."/>
            <person name="Gunsalus R.P."/>
        </authorList>
    </citation>
    <scope>NUCLEOTIDE SEQUENCE [LARGE SCALE GENOMIC DNA]</scope>
    <source>
        <strain evidence="2 3">SNA2</strain>
    </source>
</reference>
<dbReference type="RefSeq" id="WP_321565701.1">
    <property type="nucleotide sequence ID" value="NZ_CP139558.1"/>
</dbReference>
<feature type="transmembrane region" description="Helical" evidence="1">
    <location>
        <begin position="102"/>
        <end position="122"/>
    </location>
</feature>
<evidence type="ECO:0000313" key="2">
    <source>
        <dbReference type="EMBL" id="WPU96608.1"/>
    </source>
</evidence>
<dbReference type="EMBL" id="CP139558">
    <property type="protein sequence ID" value="WPU96608.1"/>
    <property type="molecule type" value="Genomic_DNA"/>
</dbReference>
<gene>
    <name evidence="2" type="ORF">SNE25_13880</name>
</gene>
<dbReference type="Proteomes" id="UP001324380">
    <property type="component" value="Chromosome"/>
</dbReference>
<feature type="transmembrane region" description="Helical" evidence="1">
    <location>
        <begin position="12"/>
        <end position="29"/>
    </location>
</feature>
<keyword evidence="1" id="KW-0472">Membrane</keyword>
<keyword evidence="1" id="KW-1133">Transmembrane helix</keyword>
<organism evidence="2 3">
    <name type="scientific">Mucilaginibacter sabulilitoris</name>
    <dbReference type="NCBI Taxonomy" id="1173583"/>
    <lineage>
        <taxon>Bacteria</taxon>
        <taxon>Pseudomonadati</taxon>
        <taxon>Bacteroidota</taxon>
        <taxon>Sphingobacteriia</taxon>
        <taxon>Sphingobacteriales</taxon>
        <taxon>Sphingobacteriaceae</taxon>
        <taxon>Mucilaginibacter</taxon>
    </lineage>
</organism>
<evidence type="ECO:0000313" key="3">
    <source>
        <dbReference type="Proteomes" id="UP001324380"/>
    </source>
</evidence>
<feature type="transmembrane region" description="Helical" evidence="1">
    <location>
        <begin position="77"/>
        <end position="96"/>
    </location>
</feature>
<feature type="transmembrane region" description="Helical" evidence="1">
    <location>
        <begin position="49"/>
        <end position="70"/>
    </location>
</feature>
<evidence type="ECO:0000256" key="1">
    <source>
        <dbReference type="SAM" id="Phobius"/>
    </source>
</evidence>
<sequence>MKERTKQLFKGFLFSLLISVAAACIYFAVTQKGVDYSQALSPIMEGVFLLNIMVFIMTLPSLFLVNPAYWNNLPVRLLLYFSGPIVFIITASFLKIEPSYKVVYLLTGVIFLLVHTVFYYLMVKRRA</sequence>
<dbReference type="PROSITE" id="PS51257">
    <property type="entry name" value="PROKAR_LIPOPROTEIN"/>
    <property type="match status" value="1"/>
</dbReference>
<protein>
    <submittedName>
        <fullName evidence="2">Uncharacterized protein</fullName>
    </submittedName>
</protein>